<dbReference type="EMBL" id="JAAGWG010000015">
    <property type="protein sequence ID" value="NEK86438.1"/>
    <property type="molecule type" value="Genomic_DNA"/>
</dbReference>
<dbReference type="AlphaFoldDB" id="A0A6L9W383"/>
<dbReference type="RefSeq" id="WP_163205404.1">
    <property type="nucleotide sequence ID" value="NZ_JAAGWG010000015.1"/>
</dbReference>
<dbReference type="PROSITE" id="PS51257">
    <property type="entry name" value="PROKAR_LIPOPROTEIN"/>
    <property type="match status" value="1"/>
</dbReference>
<name>A0A6L9W383_9ACTN</name>
<evidence type="ECO:0000313" key="1">
    <source>
        <dbReference type="EMBL" id="NEK86438.1"/>
    </source>
</evidence>
<comment type="caution">
    <text evidence="1">The sequence shown here is derived from an EMBL/GenBank/DDBJ whole genome shotgun (WGS) entry which is preliminary data.</text>
</comment>
<dbReference type="Proteomes" id="UP000479241">
    <property type="component" value="Unassembled WGS sequence"/>
</dbReference>
<sequence length="228" mass="24041">MIPGRPTARGGPATPSRLVPVLVPALLALLALLGCGRAVEGSATAVAPSDRPTTPEELEPLLVTEVPSGLPRLPDDEVHPPAGAKRLEDVARYASDPVRERGILAEYGYLHGWERFWGREAGPMTALFVDQFEQRSGAGRYAEDLAGNDADLYGGTLSEDPPGLPGSCRQLVVEEPVPDAGLDAPAAFAWCRHGVFSVSVTAVGPTAREAVREVQAVLADQLELLPPA</sequence>
<proteinExistence type="predicted"/>
<gene>
    <name evidence="1" type="ORF">GCU60_11830</name>
</gene>
<evidence type="ECO:0000313" key="2">
    <source>
        <dbReference type="Proteomes" id="UP000479241"/>
    </source>
</evidence>
<accession>A0A6L9W383</accession>
<protein>
    <submittedName>
        <fullName evidence="1">Uncharacterized protein</fullName>
    </submittedName>
</protein>
<reference evidence="1 2" key="1">
    <citation type="submission" date="2019-12" db="EMBL/GenBank/DDBJ databases">
        <title>the WGS of Blastococcus saxobsidens 67B17.</title>
        <authorList>
            <person name="Jiang Z."/>
        </authorList>
    </citation>
    <scope>NUCLEOTIDE SEQUENCE [LARGE SCALE GENOMIC DNA]</scope>
    <source>
        <strain evidence="1 2">67B17</strain>
    </source>
</reference>
<organism evidence="1 2">
    <name type="scientific">Blastococcus saxobsidens</name>
    <dbReference type="NCBI Taxonomy" id="138336"/>
    <lineage>
        <taxon>Bacteria</taxon>
        <taxon>Bacillati</taxon>
        <taxon>Actinomycetota</taxon>
        <taxon>Actinomycetes</taxon>
        <taxon>Geodermatophilales</taxon>
        <taxon>Geodermatophilaceae</taxon>
        <taxon>Blastococcus</taxon>
    </lineage>
</organism>